<evidence type="ECO:0008006" key="4">
    <source>
        <dbReference type="Google" id="ProtNLM"/>
    </source>
</evidence>
<keyword evidence="3" id="KW-1185">Reference proteome</keyword>
<dbReference type="EMBL" id="JALJOV010000109">
    <property type="protein sequence ID" value="KAK9867113.1"/>
    <property type="molecule type" value="Genomic_DNA"/>
</dbReference>
<dbReference type="AlphaFoldDB" id="A0AAW1TCR1"/>
<dbReference type="InterPro" id="IPR029327">
    <property type="entry name" value="HAUS4"/>
</dbReference>
<dbReference type="Proteomes" id="UP001485043">
    <property type="component" value="Unassembled WGS sequence"/>
</dbReference>
<keyword evidence="1" id="KW-0175">Coiled coil</keyword>
<proteinExistence type="predicted"/>
<organism evidence="2 3">
    <name type="scientific">Apatococcus fuscideae</name>
    <dbReference type="NCBI Taxonomy" id="2026836"/>
    <lineage>
        <taxon>Eukaryota</taxon>
        <taxon>Viridiplantae</taxon>
        <taxon>Chlorophyta</taxon>
        <taxon>core chlorophytes</taxon>
        <taxon>Trebouxiophyceae</taxon>
        <taxon>Chlorellales</taxon>
        <taxon>Chlorellaceae</taxon>
        <taxon>Apatococcus</taxon>
    </lineage>
</organism>
<sequence>METSCLLHKYLQQQVLHIELQELLRSSNGCLEACGNDLLYDLALQRNGYAAGQTVLAAVQLHMSVEGLSVRAEVAEAALSKTIAKRHLLETNLPKSWKTEASKALLPDLDQQLSQRIEWLSDLLEFKGHKDELPDHIKQLDADVKQAEEVVQALQHAIDTSAAQLVDGLRSCLDLLIFLLHDFKLDQHLGHARARGSYLRSHCQTLIAKVALFEQRLLADSYTSSSVPALDTLAQELTGAIEEAERNSQQATARLEAYHMLGPDMSWLAAAHHELDAELHHAEFTLREFQRVTHEDE</sequence>
<dbReference type="GO" id="GO:0051225">
    <property type="term" value="P:spindle assembly"/>
    <property type="evidence" value="ECO:0007669"/>
    <property type="project" value="InterPro"/>
</dbReference>
<protein>
    <recommendedName>
        <fullName evidence="4">HAUS augmin-like complex subunit 4</fullName>
    </recommendedName>
</protein>
<evidence type="ECO:0000313" key="3">
    <source>
        <dbReference type="Proteomes" id="UP001485043"/>
    </source>
</evidence>
<dbReference type="Pfam" id="PF14735">
    <property type="entry name" value="HAUS4"/>
    <property type="match status" value="1"/>
</dbReference>
<comment type="caution">
    <text evidence="2">The sequence shown here is derived from an EMBL/GenBank/DDBJ whole genome shotgun (WGS) entry which is preliminary data.</text>
</comment>
<accession>A0AAW1TCR1</accession>
<evidence type="ECO:0000313" key="2">
    <source>
        <dbReference type="EMBL" id="KAK9867113.1"/>
    </source>
</evidence>
<name>A0AAW1TCR1_9CHLO</name>
<dbReference type="PANTHER" id="PTHR16219:SF1">
    <property type="entry name" value="HAUS AUGMIN-LIKE COMPLEX SUBUNIT 4"/>
    <property type="match status" value="1"/>
</dbReference>
<dbReference type="GO" id="GO:0051011">
    <property type="term" value="F:microtubule minus-end binding"/>
    <property type="evidence" value="ECO:0007669"/>
    <property type="project" value="TreeGrafter"/>
</dbReference>
<reference evidence="2 3" key="1">
    <citation type="journal article" date="2024" name="Nat. Commun.">
        <title>Phylogenomics reveals the evolutionary origins of lichenization in chlorophyte algae.</title>
        <authorList>
            <person name="Puginier C."/>
            <person name="Libourel C."/>
            <person name="Otte J."/>
            <person name="Skaloud P."/>
            <person name="Haon M."/>
            <person name="Grisel S."/>
            <person name="Petersen M."/>
            <person name="Berrin J.G."/>
            <person name="Delaux P.M."/>
            <person name="Dal Grande F."/>
            <person name="Keller J."/>
        </authorList>
    </citation>
    <scope>NUCLEOTIDE SEQUENCE [LARGE SCALE GENOMIC DNA]</scope>
    <source>
        <strain evidence="2 3">SAG 2523</strain>
    </source>
</reference>
<dbReference type="GO" id="GO:0070652">
    <property type="term" value="C:HAUS complex"/>
    <property type="evidence" value="ECO:0007669"/>
    <property type="project" value="InterPro"/>
</dbReference>
<feature type="coiled-coil region" evidence="1">
    <location>
        <begin position="234"/>
        <end position="261"/>
    </location>
</feature>
<evidence type="ECO:0000256" key="1">
    <source>
        <dbReference type="SAM" id="Coils"/>
    </source>
</evidence>
<feature type="coiled-coil region" evidence="1">
    <location>
        <begin position="137"/>
        <end position="164"/>
    </location>
</feature>
<dbReference type="PANTHER" id="PTHR16219">
    <property type="entry name" value="AUGMIN SUBUNIT 4 FAMILY MEMBER"/>
    <property type="match status" value="1"/>
</dbReference>
<gene>
    <name evidence="2" type="ORF">WJX84_011583</name>
</gene>